<dbReference type="AlphaFoldDB" id="S8D2G5"/>
<dbReference type="PANTHER" id="PTHR31339">
    <property type="entry name" value="PECTIN LYASE-RELATED"/>
    <property type="match status" value="1"/>
</dbReference>
<dbReference type="InterPro" id="IPR000743">
    <property type="entry name" value="Glyco_hydro_28"/>
</dbReference>
<keyword evidence="3 4" id="KW-0326">Glycosidase</keyword>
<sequence length="512" mass="55491">MMCDEHPAIKTAKPSFLFLFLITTGIVILLTVGFASQPISSSYEQSEIVDTPRHGDACLSAALPARAVSKSILDFGGVGDGVTSNTAAFRRAVEYCEGFRRKGGARLNVPKGLWVTGSFNLTSNFTLFLEQGAVILGSQDIEEWPIVAPLPSYGRGRERPGGRHISLIHGNSLTNVVVTGDKGTVDGRGQMWWDLWWNRTLLHTRGHLLELIASRNILISNLTFLNSPFWTIHPVYCTNVFIKDITILAPLNAPNTDGIDLDSTTNACVEDCYIESGDDLLAVKSGWDQYGITAARPSVNITLRRISGTTPTCSGIGIGSEMSGGIQNLLIEDIRITDSAAGIRIKTDVGRGGYVTNVTVRNVFMERVKVPIRFSRGSNDHPDEKWDHKALPRVKGIKISNLLSKGTTRAPLLQGIEGATFEDICMKNVSIHGLISPSAHWDCEFVSGFSEDVFPLPCPELQKAPSSPSLSKILAAGEVFRELAGSELDCECSSEVSAASGQPLLVIQLLHS</sequence>
<dbReference type="EMBL" id="AUSU01001187">
    <property type="protein sequence ID" value="EPS71596.1"/>
    <property type="molecule type" value="Genomic_DNA"/>
</dbReference>
<dbReference type="Proteomes" id="UP000015453">
    <property type="component" value="Unassembled WGS sequence"/>
</dbReference>
<dbReference type="Gene3D" id="2.160.20.10">
    <property type="entry name" value="Single-stranded right-handed beta-helix, Pectin lyase-like"/>
    <property type="match status" value="1"/>
</dbReference>
<dbReference type="GO" id="GO:0005975">
    <property type="term" value="P:carbohydrate metabolic process"/>
    <property type="evidence" value="ECO:0007669"/>
    <property type="project" value="InterPro"/>
</dbReference>
<dbReference type="InterPro" id="IPR011050">
    <property type="entry name" value="Pectin_lyase_fold/virulence"/>
</dbReference>
<accession>S8D2G5</accession>
<dbReference type="InterPro" id="IPR051801">
    <property type="entry name" value="GH28_Enzymes"/>
</dbReference>
<keyword evidence="5" id="KW-0812">Transmembrane</keyword>
<evidence type="ECO:0000256" key="3">
    <source>
        <dbReference type="ARBA" id="ARBA00023295"/>
    </source>
</evidence>
<comment type="similarity">
    <text evidence="1 4">Belongs to the glycosyl hydrolase 28 family.</text>
</comment>
<evidence type="ECO:0008006" key="8">
    <source>
        <dbReference type="Google" id="ProtNLM"/>
    </source>
</evidence>
<protein>
    <recommendedName>
        <fullName evidence="8">Polygalacturonase</fullName>
    </recommendedName>
</protein>
<evidence type="ECO:0000256" key="5">
    <source>
        <dbReference type="SAM" id="Phobius"/>
    </source>
</evidence>
<dbReference type="SUPFAM" id="SSF51126">
    <property type="entry name" value="Pectin lyase-like"/>
    <property type="match status" value="1"/>
</dbReference>
<evidence type="ECO:0000313" key="6">
    <source>
        <dbReference type="EMBL" id="EPS71596.1"/>
    </source>
</evidence>
<dbReference type="OrthoDB" id="187139at2759"/>
<name>S8D2G5_9LAMI</name>
<evidence type="ECO:0000256" key="4">
    <source>
        <dbReference type="RuleBase" id="RU361169"/>
    </source>
</evidence>
<comment type="caution">
    <text evidence="6">The sequence shown here is derived from an EMBL/GenBank/DDBJ whole genome shotgun (WGS) entry which is preliminary data.</text>
</comment>
<feature type="transmembrane region" description="Helical" evidence="5">
    <location>
        <begin position="16"/>
        <end position="35"/>
    </location>
</feature>
<dbReference type="Pfam" id="PF00295">
    <property type="entry name" value="Glyco_hydro_28"/>
    <property type="match status" value="1"/>
</dbReference>
<keyword evidence="5" id="KW-0472">Membrane</keyword>
<proteinExistence type="inferred from homology"/>
<evidence type="ECO:0000256" key="1">
    <source>
        <dbReference type="ARBA" id="ARBA00008834"/>
    </source>
</evidence>
<reference evidence="6 7" key="1">
    <citation type="journal article" date="2013" name="BMC Genomics">
        <title>The miniature genome of a carnivorous plant Genlisea aurea contains a low number of genes and short non-coding sequences.</title>
        <authorList>
            <person name="Leushkin E.V."/>
            <person name="Sutormin R.A."/>
            <person name="Nabieva E.R."/>
            <person name="Penin A.A."/>
            <person name="Kondrashov A.S."/>
            <person name="Logacheva M.D."/>
        </authorList>
    </citation>
    <scope>NUCLEOTIDE SEQUENCE [LARGE SCALE GENOMIC DNA]</scope>
</reference>
<dbReference type="InterPro" id="IPR012334">
    <property type="entry name" value="Pectin_lyas_fold"/>
</dbReference>
<dbReference type="GO" id="GO:0004650">
    <property type="term" value="F:polygalacturonase activity"/>
    <property type="evidence" value="ECO:0007669"/>
    <property type="project" value="InterPro"/>
</dbReference>
<keyword evidence="2 4" id="KW-0378">Hydrolase</keyword>
<evidence type="ECO:0000256" key="2">
    <source>
        <dbReference type="ARBA" id="ARBA00022801"/>
    </source>
</evidence>
<evidence type="ECO:0000313" key="7">
    <source>
        <dbReference type="Proteomes" id="UP000015453"/>
    </source>
</evidence>
<organism evidence="6 7">
    <name type="scientific">Genlisea aurea</name>
    <dbReference type="NCBI Taxonomy" id="192259"/>
    <lineage>
        <taxon>Eukaryota</taxon>
        <taxon>Viridiplantae</taxon>
        <taxon>Streptophyta</taxon>
        <taxon>Embryophyta</taxon>
        <taxon>Tracheophyta</taxon>
        <taxon>Spermatophyta</taxon>
        <taxon>Magnoliopsida</taxon>
        <taxon>eudicotyledons</taxon>
        <taxon>Gunneridae</taxon>
        <taxon>Pentapetalae</taxon>
        <taxon>asterids</taxon>
        <taxon>lamiids</taxon>
        <taxon>Lamiales</taxon>
        <taxon>Lentibulariaceae</taxon>
        <taxon>Genlisea</taxon>
    </lineage>
</organism>
<dbReference type="PANTHER" id="PTHR31339:SF4">
    <property type="entry name" value="PECTIN LYASE-LIKE SUPERFAMILY PROTEIN"/>
    <property type="match status" value="1"/>
</dbReference>
<keyword evidence="7" id="KW-1185">Reference proteome</keyword>
<gene>
    <name evidence="6" type="ORF">M569_03160</name>
</gene>
<dbReference type="InterPro" id="IPR006626">
    <property type="entry name" value="PbH1"/>
</dbReference>
<dbReference type="SMART" id="SM00710">
    <property type="entry name" value="PbH1"/>
    <property type="match status" value="4"/>
</dbReference>
<keyword evidence="5" id="KW-1133">Transmembrane helix</keyword>